<evidence type="ECO:0000313" key="6">
    <source>
        <dbReference type="EMBL" id="AEH52024.1"/>
    </source>
</evidence>
<dbReference type="Pfam" id="PF00496">
    <property type="entry name" value="SBP_bac_5"/>
    <property type="match status" value="1"/>
</dbReference>
<evidence type="ECO:0000256" key="2">
    <source>
        <dbReference type="ARBA" id="ARBA00022448"/>
    </source>
</evidence>
<dbReference type="GO" id="GO:1904680">
    <property type="term" value="F:peptide transmembrane transporter activity"/>
    <property type="evidence" value="ECO:0007669"/>
    <property type="project" value="TreeGrafter"/>
</dbReference>
<reference evidence="6 7" key="1">
    <citation type="submission" date="2010-11" db="EMBL/GenBank/DDBJ databases">
        <title>The complete genome of Thermotoga thermarum DSM 5069.</title>
        <authorList>
            <consortium name="US DOE Joint Genome Institute (JGI-PGF)"/>
            <person name="Lucas S."/>
            <person name="Copeland A."/>
            <person name="Lapidus A."/>
            <person name="Bruce D."/>
            <person name="Goodwin L."/>
            <person name="Pitluck S."/>
            <person name="Kyrpides N."/>
            <person name="Mavromatis K."/>
            <person name="Ivanova N."/>
            <person name="Zeytun A."/>
            <person name="Brettin T."/>
            <person name="Detter J.C."/>
            <person name="Tapia R."/>
            <person name="Han C."/>
            <person name="Land M."/>
            <person name="Hauser L."/>
            <person name="Markowitz V."/>
            <person name="Cheng J.-F."/>
            <person name="Hugenholtz P."/>
            <person name="Woyke T."/>
            <person name="Wu D."/>
            <person name="Spring S."/>
            <person name="Schroeder M."/>
            <person name="Brambilla E."/>
            <person name="Klenk H.-P."/>
            <person name="Eisen J.A."/>
        </authorList>
    </citation>
    <scope>NUCLEOTIDE SEQUENCE [LARGE SCALE GENOMIC DNA]</scope>
    <source>
        <strain evidence="6 7">DSM 5069</strain>
    </source>
</reference>
<keyword evidence="7" id="KW-1185">Reference proteome</keyword>
<dbReference type="GO" id="GO:0015833">
    <property type="term" value="P:peptide transport"/>
    <property type="evidence" value="ECO:0007669"/>
    <property type="project" value="TreeGrafter"/>
</dbReference>
<dbReference type="GO" id="GO:0042597">
    <property type="term" value="C:periplasmic space"/>
    <property type="evidence" value="ECO:0007669"/>
    <property type="project" value="UniProtKB-ARBA"/>
</dbReference>
<comment type="similarity">
    <text evidence="1">Belongs to the bacterial solute-binding protein 5 family.</text>
</comment>
<evidence type="ECO:0000256" key="1">
    <source>
        <dbReference type="ARBA" id="ARBA00005695"/>
    </source>
</evidence>
<dbReference type="PATRIC" id="fig|688269.3.peg.2045"/>
<evidence type="ECO:0000256" key="3">
    <source>
        <dbReference type="ARBA" id="ARBA00022729"/>
    </source>
</evidence>
<organism evidence="6 7">
    <name type="scientific">Pseudothermotoga thermarum DSM 5069</name>
    <dbReference type="NCBI Taxonomy" id="688269"/>
    <lineage>
        <taxon>Bacteria</taxon>
        <taxon>Thermotogati</taxon>
        <taxon>Thermotogota</taxon>
        <taxon>Thermotogae</taxon>
        <taxon>Thermotogales</taxon>
        <taxon>Thermotogaceae</taxon>
        <taxon>Pseudothermotoga</taxon>
    </lineage>
</organism>
<dbReference type="PANTHER" id="PTHR30290:SF9">
    <property type="entry name" value="OLIGOPEPTIDE-BINDING PROTEIN APPA"/>
    <property type="match status" value="1"/>
</dbReference>
<dbReference type="Gene3D" id="3.10.105.10">
    <property type="entry name" value="Dipeptide-binding Protein, Domain 3"/>
    <property type="match status" value="1"/>
</dbReference>
<dbReference type="InterPro" id="IPR039424">
    <property type="entry name" value="SBP_5"/>
</dbReference>
<dbReference type="PANTHER" id="PTHR30290">
    <property type="entry name" value="PERIPLASMIC BINDING COMPONENT OF ABC TRANSPORTER"/>
    <property type="match status" value="1"/>
</dbReference>
<sequence precursor="true">MRKLLVILSVVVAAAVFAQTINWAFLAEPITLNPWQHYGPNATVWNSYIIGPRYGSLYTYSDVRFDWIPGLATDLPDLKQEGDLWVYTIKLRTDVTWSDGTKFTADDVVWTMNTVRKLIVEYGLGGNWASMVDKDYFVKAEKVDDFTVKVYFTKPSLAKANFGALMMPILQKKYWEPKVEAALKSANPLQELYNYDNSDEPILGAFAFKRWEKGAFIEVAARKDYFDSGSILTLYKNGAVSFSNPKTGFSWSGYGEPTGEKELELVTGPYIDGIIYRFYLNRAAAITALINGDVSFIFNPLGLQKGEEDQLARVPGIKLIKNSVNGFRYIAFNMRRFPMNIKEFRQAIAAITDREFLCSRVLGGQAFPQYGVVPSANVFWYNPAVEKLSPGYGMSFGQRMQLAVDLLKKAGFKWVVEPKIEGNNVVRKGRGLIGPNGERIESIELLAPGTGYDPMRATMALYIERWANDLGIPIKANLVDFNYIVQRVWDEPFNFDIYMLGWSLGYYPDHIADFFKSDRAGVGDFNTPGYNNPEFDKLCDEFLAASDIETARKLAFKLQEILAEDLPYLVLFDAPVTEGYRTDQIIFPYEKTLSGLQYVNGVPTLVKPVVK</sequence>
<keyword evidence="3 4" id="KW-0732">Signal</keyword>
<dbReference type="Gene3D" id="3.40.190.10">
    <property type="entry name" value="Periplasmic binding protein-like II"/>
    <property type="match status" value="1"/>
</dbReference>
<feature type="domain" description="Solute-binding protein family 5" evidence="5">
    <location>
        <begin position="68"/>
        <end position="509"/>
    </location>
</feature>
<dbReference type="PIRSF" id="PIRSF002741">
    <property type="entry name" value="MppA"/>
    <property type="match status" value="1"/>
</dbReference>
<accession>F7YWN6</accession>
<feature type="chain" id="PRO_5003372865" evidence="4">
    <location>
        <begin position="19"/>
        <end position="611"/>
    </location>
</feature>
<dbReference type="EMBL" id="CP002351">
    <property type="protein sequence ID" value="AEH52024.1"/>
    <property type="molecule type" value="Genomic_DNA"/>
</dbReference>
<dbReference type="AlphaFoldDB" id="F7YWN6"/>
<evidence type="ECO:0000313" key="7">
    <source>
        <dbReference type="Proteomes" id="UP000006804"/>
    </source>
</evidence>
<protein>
    <submittedName>
        <fullName evidence="6">Extracellular solute-binding protein family 5</fullName>
    </submittedName>
</protein>
<keyword evidence="2" id="KW-0813">Transport</keyword>
<dbReference type="SUPFAM" id="SSF53850">
    <property type="entry name" value="Periplasmic binding protein-like II"/>
    <property type="match status" value="1"/>
</dbReference>
<dbReference type="STRING" id="688269.Theth_1984"/>
<proteinExistence type="inferred from homology"/>
<dbReference type="HOGENOM" id="CLU_017028_8_6_0"/>
<evidence type="ECO:0000256" key="4">
    <source>
        <dbReference type="SAM" id="SignalP"/>
    </source>
</evidence>
<dbReference type="RefSeq" id="WP_013933231.1">
    <property type="nucleotide sequence ID" value="NC_015707.1"/>
</dbReference>
<dbReference type="Proteomes" id="UP000006804">
    <property type="component" value="Chromosome"/>
</dbReference>
<dbReference type="eggNOG" id="COG0747">
    <property type="taxonomic scope" value="Bacteria"/>
</dbReference>
<evidence type="ECO:0000259" key="5">
    <source>
        <dbReference type="Pfam" id="PF00496"/>
    </source>
</evidence>
<dbReference type="InterPro" id="IPR030678">
    <property type="entry name" value="Peptide/Ni-bd"/>
</dbReference>
<dbReference type="KEGG" id="tta:Theth_1984"/>
<dbReference type="GO" id="GO:0043190">
    <property type="term" value="C:ATP-binding cassette (ABC) transporter complex"/>
    <property type="evidence" value="ECO:0007669"/>
    <property type="project" value="InterPro"/>
</dbReference>
<gene>
    <name evidence="6" type="ORF">Theth_1984</name>
</gene>
<dbReference type="OrthoDB" id="9796817at2"/>
<dbReference type="InterPro" id="IPR000914">
    <property type="entry name" value="SBP_5_dom"/>
</dbReference>
<dbReference type="CDD" id="cd00995">
    <property type="entry name" value="PBP2_NikA_DppA_OppA_like"/>
    <property type="match status" value="1"/>
</dbReference>
<name>F7YWN6_9THEM</name>
<feature type="signal peptide" evidence="4">
    <location>
        <begin position="1"/>
        <end position="18"/>
    </location>
</feature>